<dbReference type="RefSeq" id="WP_107032116.1">
    <property type="nucleotide sequence ID" value="NZ_CAPEJN010000001.1"/>
</dbReference>
<dbReference type="InterPro" id="IPR036116">
    <property type="entry name" value="FN3_sf"/>
</dbReference>
<dbReference type="InterPro" id="IPR003961">
    <property type="entry name" value="FN3_dom"/>
</dbReference>
<sequence length="960" mass="105573">MKQILTILMIFCALAAGAAGKTPKRSKAKKARTTKVVSAPAVPRPAREAFVTRVDAPSVKKGLAGKNIALWQSHGRYFDQNEERWMWQRARLMGTVEDLYPQAYVLPYLIPMLENAGAYVMTPRERDTSTQEIIVDMDGGFAQKDYNEKNGQQKWTAAAGIKGFGYKKEILETGDNPFRMGSVREVTTVTDPAKASTASWYADFPKGGNYALYISYASLPNSARDARYTVNSLAGSEEFDVNQRIGGGTWVYLGTFPFAAGKSDTPVVELSNVSTESGKVVTADAVKIGGGMGNVSRSAAGGEPVVSTYPRFTEGARYWMQWAGVPSSVYSITNGENDYEDDYKSRALWANYLAGGSSQLPGEKGLGIPVDLSFAFHTDAGTTSDPGETVGTMPIVYTKGARLGSGEARTTSRRYADIVTDQIVSDIQTLYEPTWTRRKLRDKPYREVMDTKVPAMLIELMSHQNFADMRYGLDPTFRFTVSRAIYKGILKYLHEKDGVPYVVEPLPVSHFRIAGSGGEYLLTWQGVDDPLEPSAKPTYYIVYERIDNGAFTELAVTDDPQLTVRVKDDRIYSYKVVAANDGGISFPSEILSLCDTGTDRPQVLIVNGFTRISGPAEVYASGRVGFDYEEDHGVPYISDIHFTGLQTEFRPGVEWTSNDSPGHGASRATHETEVFAGNTFDFVYVHGTAIRAAGHSFISAGVDAFVDNMPEARIIDLILGKQKEITVGTSQERKFKPFTDELKQRLSQFCDAGGSLFVSGSYIGSDLFDNRHSIGSQRVADGQFGHSVLGLQWRQAKATVTGKVREVKSKYAEFHPGLSFTFRQQLNADCYAVESPESFSPIDPSNGSAILRYTENDYIAGVAFDPGTHRAVTLGFPFETITGSYERDALMKQILDFFTAPEGVHPGARPKVQPETIIGHEPPTTPTQTRTPRNLRPREAAELAENTEARKPRKGPARQA</sequence>
<accession>A0A2V1INM0</accession>
<feature type="region of interest" description="Disordered" evidence="1">
    <location>
        <begin position="905"/>
        <end position="960"/>
    </location>
</feature>
<proteinExistence type="predicted"/>
<dbReference type="GO" id="GO:0016829">
    <property type="term" value="F:lyase activity"/>
    <property type="evidence" value="ECO:0007669"/>
    <property type="project" value="UniProtKB-KW"/>
</dbReference>
<dbReference type="Proteomes" id="UP000244905">
    <property type="component" value="Unassembled WGS sequence"/>
</dbReference>
<dbReference type="GeneID" id="82525963"/>
<dbReference type="SUPFAM" id="SSF53187">
    <property type="entry name" value="Zn-dependent exopeptidases"/>
    <property type="match status" value="1"/>
</dbReference>
<evidence type="ECO:0000313" key="5">
    <source>
        <dbReference type="Proteomes" id="UP000244905"/>
    </source>
</evidence>
<evidence type="ECO:0000259" key="3">
    <source>
        <dbReference type="Pfam" id="PF25275"/>
    </source>
</evidence>
<gene>
    <name evidence="4" type="ORF">C5O23_06350</name>
</gene>
<keyword evidence="2" id="KW-0732">Signal</keyword>
<dbReference type="Gene3D" id="3.40.630.40">
    <property type="entry name" value="Zn-dependent exopeptidases"/>
    <property type="match status" value="1"/>
</dbReference>
<dbReference type="EMBL" id="PUEC01000012">
    <property type="protein sequence ID" value="PWB02459.1"/>
    <property type="molecule type" value="Genomic_DNA"/>
</dbReference>
<dbReference type="Pfam" id="PF25275">
    <property type="entry name" value="Golvesin_C"/>
    <property type="match status" value="1"/>
</dbReference>
<dbReference type="CDD" id="cd00063">
    <property type="entry name" value="FN3"/>
    <property type="match status" value="1"/>
</dbReference>
<feature type="domain" description="Golvesin/Xly CBD-like" evidence="3">
    <location>
        <begin position="192"/>
        <end position="288"/>
    </location>
</feature>
<feature type="chain" id="PRO_5015896833" evidence="2">
    <location>
        <begin position="19"/>
        <end position="960"/>
    </location>
</feature>
<organism evidence="4 5">
    <name type="scientific">Duncaniella muris</name>
    <dbReference type="NCBI Taxonomy" id="2094150"/>
    <lineage>
        <taxon>Bacteria</taxon>
        <taxon>Pseudomonadati</taxon>
        <taxon>Bacteroidota</taxon>
        <taxon>Bacteroidia</taxon>
        <taxon>Bacteroidales</taxon>
        <taxon>Muribaculaceae</taxon>
        <taxon>Duncaniella</taxon>
    </lineage>
</organism>
<feature type="compositionally biased region" description="Basic residues" evidence="1">
    <location>
        <begin position="951"/>
        <end position="960"/>
    </location>
</feature>
<keyword evidence="4" id="KW-0456">Lyase</keyword>
<evidence type="ECO:0000313" key="4">
    <source>
        <dbReference type="EMBL" id="PWB02459.1"/>
    </source>
</evidence>
<feature type="signal peptide" evidence="2">
    <location>
        <begin position="1"/>
        <end position="18"/>
    </location>
</feature>
<protein>
    <submittedName>
        <fullName evidence="4">Xanthan lyase</fullName>
    </submittedName>
</protein>
<comment type="caution">
    <text evidence="4">The sequence shown here is derived from an EMBL/GenBank/DDBJ whole genome shotgun (WGS) entry which is preliminary data.</text>
</comment>
<evidence type="ECO:0000256" key="1">
    <source>
        <dbReference type="SAM" id="MobiDB-lite"/>
    </source>
</evidence>
<dbReference type="AlphaFoldDB" id="A0A2V1INM0"/>
<evidence type="ECO:0000256" key="2">
    <source>
        <dbReference type="SAM" id="SignalP"/>
    </source>
</evidence>
<keyword evidence="5" id="KW-1185">Reference proteome</keyword>
<dbReference type="InterPro" id="IPR033803">
    <property type="entry name" value="CBD-like_Golvesin-Xly"/>
</dbReference>
<name>A0A2V1INM0_9BACT</name>
<dbReference type="SUPFAM" id="SSF49265">
    <property type="entry name" value="Fibronectin type III"/>
    <property type="match status" value="1"/>
</dbReference>
<reference evidence="5" key="1">
    <citation type="submission" date="2018-02" db="EMBL/GenBank/DDBJ databases">
        <authorList>
            <person name="Clavel T."/>
            <person name="Strowig T."/>
        </authorList>
    </citation>
    <scope>NUCLEOTIDE SEQUENCE [LARGE SCALE GENOMIC DNA]</scope>
    <source>
        <strain evidence="5">DSM 103720</strain>
    </source>
</reference>